<reference evidence="1" key="1">
    <citation type="submission" date="2022-12" db="EMBL/GenBank/DDBJ databases">
        <authorList>
            <person name="Petersen C."/>
        </authorList>
    </citation>
    <scope>NUCLEOTIDE SEQUENCE</scope>
    <source>
        <strain evidence="1">IBT 21472</strain>
    </source>
</reference>
<evidence type="ECO:0000313" key="2">
    <source>
        <dbReference type="Proteomes" id="UP001147746"/>
    </source>
</evidence>
<evidence type="ECO:0000313" key="1">
    <source>
        <dbReference type="EMBL" id="KAJ5323398.1"/>
    </source>
</evidence>
<dbReference type="EMBL" id="JAPZBO010000002">
    <property type="protein sequence ID" value="KAJ5323398.1"/>
    <property type="molecule type" value="Genomic_DNA"/>
</dbReference>
<name>A0A9W9Q2K3_9EURO</name>
<dbReference type="Proteomes" id="UP001147746">
    <property type="component" value="Unassembled WGS sequence"/>
</dbReference>
<gene>
    <name evidence="1" type="ORF">N7476_001998</name>
</gene>
<keyword evidence="2" id="KW-1185">Reference proteome</keyword>
<organism evidence="1 2">
    <name type="scientific">Penicillium atrosanguineum</name>
    <dbReference type="NCBI Taxonomy" id="1132637"/>
    <lineage>
        <taxon>Eukaryota</taxon>
        <taxon>Fungi</taxon>
        <taxon>Dikarya</taxon>
        <taxon>Ascomycota</taxon>
        <taxon>Pezizomycotina</taxon>
        <taxon>Eurotiomycetes</taxon>
        <taxon>Eurotiomycetidae</taxon>
        <taxon>Eurotiales</taxon>
        <taxon>Aspergillaceae</taxon>
        <taxon>Penicillium</taxon>
    </lineage>
</organism>
<sequence>MDIVSKKEPMVRQNDPLVAGTLKIGLSCSFTDGDAGIRWSLPLGHLQYYGNPMQRTGLGVNPRKLDVALKWIFKLDEKIKNALIEDVAPSSPIDVHKSWLPVLTQAAQEYLYADEFDRRVFTRLIKLGSRKMDLLGRLEKCFFGLGEPQAFLRLPTNVEAKVQVLRSVAQNCHFSRSDVFIRYRPSVGADFELTMA</sequence>
<accession>A0A9W9Q2K3</accession>
<comment type="caution">
    <text evidence="1">The sequence shown here is derived from an EMBL/GenBank/DDBJ whole genome shotgun (WGS) entry which is preliminary data.</text>
</comment>
<reference evidence="1" key="2">
    <citation type="journal article" date="2023" name="IMA Fungus">
        <title>Comparative genomic study of the Penicillium genus elucidates a diverse pangenome and 15 lateral gene transfer events.</title>
        <authorList>
            <person name="Petersen C."/>
            <person name="Sorensen T."/>
            <person name="Nielsen M.R."/>
            <person name="Sondergaard T.E."/>
            <person name="Sorensen J.L."/>
            <person name="Fitzpatrick D.A."/>
            <person name="Frisvad J.C."/>
            <person name="Nielsen K.L."/>
        </authorList>
    </citation>
    <scope>NUCLEOTIDE SEQUENCE</scope>
    <source>
        <strain evidence="1">IBT 21472</strain>
    </source>
</reference>
<dbReference type="AlphaFoldDB" id="A0A9W9Q2K3"/>
<proteinExistence type="predicted"/>
<protein>
    <submittedName>
        <fullName evidence="1">Uncharacterized protein</fullName>
    </submittedName>
</protein>